<gene>
    <name evidence="1" type="ORF">HMPREF3293_00820</name>
</gene>
<evidence type="ECO:0000313" key="2">
    <source>
        <dbReference type="Proteomes" id="UP000070366"/>
    </source>
</evidence>
<dbReference type="Proteomes" id="UP000070366">
    <property type="component" value="Unassembled WGS sequence"/>
</dbReference>
<dbReference type="KEGG" id="cmiu:B1H56_01135"/>
<dbReference type="Pfam" id="PF14198">
    <property type="entry name" value="TnpV"/>
    <property type="match status" value="1"/>
</dbReference>
<dbReference type="InterPro" id="IPR026989">
    <property type="entry name" value="TnpV"/>
</dbReference>
<evidence type="ECO:0008006" key="3">
    <source>
        <dbReference type="Google" id="ProtNLM"/>
    </source>
</evidence>
<keyword evidence="2" id="KW-1185">Reference proteome</keyword>
<accession>A0A136Q659</accession>
<reference evidence="2" key="1">
    <citation type="submission" date="2016-02" db="EMBL/GenBank/DDBJ databases">
        <authorList>
            <person name="Mitreva M."/>
            <person name="Pepin K.H."/>
            <person name="Mihindukulasuriya K.A."/>
            <person name="Fulton R."/>
            <person name="Fronick C."/>
            <person name="O'Laughlin M."/>
            <person name="Miner T."/>
            <person name="Herter B."/>
            <person name="Rosa B.A."/>
            <person name="Cordes M."/>
            <person name="Tomlinson C."/>
            <person name="Wollam A."/>
            <person name="Palsikar V.B."/>
            <person name="Mardis E.R."/>
            <person name="Wilson R.K."/>
        </authorList>
    </citation>
    <scope>NUCLEOTIDE SEQUENCE [LARGE SCALE GENOMIC DNA]</scope>
    <source>
        <strain evidence="2">DSM 22607</strain>
    </source>
</reference>
<dbReference type="RefSeq" id="WP_066520103.1">
    <property type="nucleotide sequence ID" value="NZ_CABMOF010000003.1"/>
</dbReference>
<comment type="caution">
    <text evidence="1">The sequence shown here is derived from an EMBL/GenBank/DDBJ whole genome shotgun (WGS) entry which is preliminary data.</text>
</comment>
<organism evidence="1 2">
    <name type="scientific">Christensenella minuta</name>
    <dbReference type="NCBI Taxonomy" id="626937"/>
    <lineage>
        <taxon>Bacteria</taxon>
        <taxon>Bacillati</taxon>
        <taxon>Bacillota</taxon>
        <taxon>Clostridia</taxon>
        <taxon>Christensenellales</taxon>
        <taxon>Christensenellaceae</taxon>
        <taxon>Christensenella</taxon>
    </lineage>
</organism>
<protein>
    <recommendedName>
        <fullName evidence="3">TnpV protein</fullName>
    </recommendedName>
</protein>
<sequence length="101" mass="11950">MSRIKINESKIGRYGRMRLVFIKEHRKDLYTELLFSGSLEDYLCELNKEVLDRIWEYTCQIAKEQGIDEELKAHDQMAWVGTMNAIKAQAEEVILNEIIRE</sequence>
<dbReference type="OrthoDB" id="9797564at2"/>
<dbReference type="AlphaFoldDB" id="A0A136Q659"/>
<proteinExistence type="predicted"/>
<name>A0A136Q659_9FIRM</name>
<dbReference type="STRING" id="626937.HMPREF3293_00820"/>
<dbReference type="EMBL" id="LSZW01000047">
    <property type="protein sequence ID" value="KXK66084.1"/>
    <property type="molecule type" value="Genomic_DNA"/>
</dbReference>
<evidence type="ECO:0000313" key="1">
    <source>
        <dbReference type="EMBL" id="KXK66084.1"/>
    </source>
</evidence>